<organism evidence="7 8">
    <name type="scientific">Labilithrix luteola</name>
    <dbReference type="NCBI Taxonomy" id="1391654"/>
    <lineage>
        <taxon>Bacteria</taxon>
        <taxon>Pseudomonadati</taxon>
        <taxon>Myxococcota</taxon>
        <taxon>Polyangia</taxon>
        <taxon>Polyangiales</taxon>
        <taxon>Labilitrichaceae</taxon>
        <taxon>Labilithrix</taxon>
    </lineage>
</organism>
<dbReference type="InterPro" id="IPR003593">
    <property type="entry name" value="AAA+_ATPase"/>
</dbReference>
<dbReference type="GO" id="GO:0016887">
    <property type="term" value="F:ATP hydrolysis activity"/>
    <property type="evidence" value="ECO:0007669"/>
    <property type="project" value="InterPro"/>
</dbReference>
<dbReference type="EMBL" id="CP012333">
    <property type="protein sequence ID" value="AKV04548.1"/>
    <property type="molecule type" value="Genomic_DNA"/>
</dbReference>
<evidence type="ECO:0000256" key="5">
    <source>
        <dbReference type="SAM" id="MobiDB-lite"/>
    </source>
</evidence>
<evidence type="ECO:0000256" key="2">
    <source>
        <dbReference type="ARBA" id="ARBA00022741"/>
    </source>
</evidence>
<dbReference type="Pfam" id="PF00005">
    <property type="entry name" value="ABC_tran"/>
    <property type="match status" value="2"/>
</dbReference>
<dbReference type="PANTHER" id="PTHR19211:SF14">
    <property type="entry name" value="ATP-BINDING CASSETTE SUB-FAMILY F MEMBER 1"/>
    <property type="match status" value="1"/>
</dbReference>
<keyword evidence="2" id="KW-0547">Nucleotide-binding</keyword>
<evidence type="ECO:0000256" key="3">
    <source>
        <dbReference type="ARBA" id="ARBA00022840"/>
    </source>
</evidence>
<name>A0A0K1QFP7_9BACT</name>
<feature type="compositionally biased region" description="Low complexity" evidence="5">
    <location>
        <begin position="233"/>
        <end position="244"/>
    </location>
</feature>
<sequence>MMTALSVRGVAVAYSAALPVFRDVSFRLTPGFHGLVGENGAGKTTLLRVLSGELAPTEGSVIVEPKDASIVSCEQTVHSLSDDVREFALEHDGRASELRGRLALDPDELERWETLSPGERKRWQVGAALVREPDVLLLDEPTNHLDAKARTLLVSALRRYRGIGVVVSHDRALLEELPQAILRVHGERVVLYPGAYSQAFEAWTGERAALEEEHARAKRRVEVVASRLDSARRNQASASRAKNAGTRLKDKNDHDAKSMGAKVVAGWAEARAGQQVRVLRNELARASADVPTLARDRTLGGKVFATFERAPMPVLFHVDHDRIERDGHTIFRDVRVSIGREERVRVTGPNGAGKTTLLGALLASRGSNDSRILHLPQELEPEAVAQLARSVAELGQDVRGRVLSIFAALGSDPERIVLRRSEDAASLSPGEARKLALALGLGKHVWALVLDEPTNHLDLPSIERLEQALEGYPGAIVLVTHDDAFASACTTREVRVREGTVM</sequence>
<keyword evidence="4" id="KW-0175">Coiled coil</keyword>
<keyword evidence="3" id="KW-0067">ATP-binding</keyword>
<dbReference type="AlphaFoldDB" id="A0A0K1QFP7"/>
<evidence type="ECO:0000313" key="8">
    <source>
        <dbReference type="Proteomes" id="UP000064967"/>
    </source>
</evidence>
<dbReference type="Proteomes" id="UP000064967">
    <property type="component" value="Chromosome"/>
</dbReference>
<proteinExistence type="predicted"/>
<evidence type="ECO:0000256" key="4">
    <source>
        <dbReference type="SAM" id="Coils"/>
    </source>
</evidence>
<feature type="region of interest" description="Disordered" evidence="5">
    <location>
        <begin position="232"/>
        <end position="255"/>
    </location>
</feature>
<evidence type="ECO:0000259" key="6">
    <source>
        <dbReference type="PROSITE" id="PS50893"/>
    </source>
</evidence>
<gene>
    <name evidence="7" type="ORF">AKJ09_11211</name>
</gene>
<dbReference type="CDD" id="cd03221">
    <property type="entry name" value="ABCF_EF-3"/>
    <property type="match status" value="1"/>
</dbReference>
<dbReference type="STRING" id="1391654.AKJ09_11211"/>
<dbReference type="SMART" id="SM00382">
    <property type="entry name" value="AAA"/>
    <property type="match status" value="2"/>
</dbReference>
<dbReference type="GO" id="GO:0005524">
    <property type="term" value="F:ATP binding"/>
    <property type="evidence" value="ECO:0007669"/>
    <property type="project" value="UniProtKB-KW"/>
</dbReference>
<feature type="coiled-coil region" evidence="4">
    <location>
        <begin position="200"/>
        <end position="227"/>
    </location>
</feature>
<keyword evidence="1" id="KW-0677">Repeat</keyword>
<keyword evidence="8" id="KW-1185">Reference proteome</keyword>
<dbReference type="RefSeq" id="WP_275936726.1">
    <property type="nucleotide sequence ID" value="NZ_CP012333.1"/>
</dbReference>
<dbReference type="Gene3D" id="3.40.50.300">
    <property type="entry name" value="P-loop containing nucleotide triphosphate hydrolases"/>
    <property type="match status" value="2"/>
</dbReference>
<dbReference type="InterPro" id="IPR027417">
    <property type="entry name" value="P-loop_NTPase"/>
</dbReference>
<protein>
    <submittedName>
        <fullName evidence="7">ATPase component of ABC transporter</fullName>
    </submittedName>
</protein>
<evidence type="ECO:0000313" key="7">
    <source>
        <dbReference type="EMBL" id="AKV04548.1"/>
    </source>
</evidence>
<evidence type="ECO:0000256" key="1">
    <source>
        <dbReference type="ARBA" id="ARBA00022737"/>
    </source>
</evidence>
<dbReference type="PROSITE" id="PS00211">
    <property type="entry name" value="ABC_TRANSPORTER_1"/>
    <property type="match status" value="1"/>
</dbReference>
<dbReference type="PANTHER" id="PTHR19211">
    <property type="entry name" value="ATP-BINDING TRANSPORT PROTEIN-RELATED"/>
    <property type="match status" value="1"/>
</dbReference>
<reference evidence="7 8" key="1">
    <citation type="submission" date="2015-08" db="EMBL/GenBank/DDBJ databases">
        <authorList>
            <person name="Babu N.S."/>
            <person name="Beckwith C.J."/>
            <person name="Beseler K.G."/>
            <person name="Brison A."/>
            <person name="Carone J.V."/>
            <person name="Caskin T.P."/>
            <person name="Diamond M."/>
            <person name="Durham M.E."/>
            <person name="Foxe J.M."/>
            <person name="Go M."/>
            <person name="Henderson B.A."/>
            <person name="Jones I.B."/>
            <person name="McGettigan J.A."/>
            <person name="Micheletti S.J."/>
            <person name="Nasrallah M.E."/>
            <person name="Ortiz D."/>
            <person name="Piller C.R."/>
            <person name="Privatt S.R."/>
            <person name="Schneider S.L."/>
            <person name="Sharp S."/>
            <person name="Smith T.C."/>
            <person name="Stanton J.D."/>
            <person name="Ullery H.E."/>
            <person name="Wilson R.J."/>
            <person name="Serrano M.G."/>
            <person name="Buck G."/>
            <person name="Lee V."/>
            <person name="Wang Y."/>
            <person name="Carvalho R."/>
            <person name="Voegtly L."/>
            <person name="Shi R."/>
            <person name="Duckworth R."/>
            <person name="Johnson A."/>
            <person name="Loviza R."/>
            <person name="Walstead R."/>
            <person name="Shah Z."/>
            <person name="Kiflezghi M."/>
            <person name="Wade K."/>
            <person name="Ball S.L."/>
            <person name="Bradley K.W."/>
            <person name="Asai D.J."/>
            <person name="Bowman C.A."/>
            <person name="Russell D.A."/>
            <person name="Pope W.H."/>
            <person name="Jacobs-Sera D."/>
            <person name="Hendrix R.W."/>
            <person name="Hatfull G.F."/>
        </authorList>
    </citation>
    <scope>NUCLEOTIDE SEQUENCE [LARGE SCALE GENOMIC DNA]</scope>
    <source>
        <strain evidence="7 8">DSM 27648</strain>
    </source>
</reference>
<dbReference type="SUPFAM" id="SSF52540">
    <property type="entry name" value="P-loop containing nucleoside triphosphate hydrolases"/>
    <property type="match status" value="2"/>
</dbReference>
<dbReference type="InterPro" id="IPR017871">
    <property type="entry name" value="ABC_transporter-like_CS"/>
</dbReference>
<feature type="domain" description="ABC transporter" evidence="6">
    <location>
        <begin position="5"/>
        <end position="212"/>
    </location>
</feature>
<dbReference type="InterPro" id="IPR050611">
    <property type="entry name" value="ABCF"/>
</dbReference>
<accession>A0A0K1QFP7</accession>
<dbReference type="InterPro" id="IPR003439">
    <property type="entry name" value="ABC_transporter-like_ATP-bd"/>
</dbReference>
<dbReference type="PATRIC" id="fig|1391654.3.peg.11381"/>
<dbReference type="KEGG" id="llu:AKJ09_11211"/>
<dbReference type="PROSITE" id="PS50893">
    <property type="entry name" value="ABC_TRANSPORTER_2"/>
    <property type="match status" value="1"/>
</dbReference>